<dbReference type="Pfam" id="PF02075">
    <property type="entry name" value="RuvC"/>
    <property type="match status" value="1"/>
</dbReference>
<accession>A0A7V2ATY8</accession>
<dbReference type="GO" id="GO:0006281">
    <property type="term" value="P:DNA repair"/>
    <property type="evidence" value="ECO:0007669"/>
    <property type="project" value="UniProtKB-UniRule"/>
</dbReference>
<keyword evidence="2 13" id="KW-0963">Cytoplasm</keyword>
<evidence type="ECO:0000256" key="11">
    <source>
        <dbReference type="ARBA" id="ARBA00023204"/>
    </source>
</evidence>
<dbReference type="GO" id="GO:0048476">
    <property type="term" value="C:Holliday junction resolvase complex"/>
    <property type="evidence" value="ECO:0007669"/>
    <property type="project" value="UniProtKB-UniRule"/>
</dbReference>
<keyword evidence="4 13" id="KW-0479">Metal-binding</keyword>
<keyword evidence="11 13" id="KW-0234">DNA repair</keyword>
<name>A0A7V2ATY8_UNCEI</name>
<keyword evidence="8 13" id="KW-0460">Magnesium</keyword>
<organism evidence="15">
    <name type="scientific">Eiseniibacteriota bacterium</name>
    <dbReference type="NCBI Taxonomy" id="2212470"/>
    <lineage>
        <taxon>Bacteria</taxon>
        <taxon>Candidatus Eiseniibacteriota</taxon>
    </lineage>
</organism>
<comment type="function">
    <text evidence="13">The RuvA-RuvB-RuvC complex processes Holliday junction (HJ) DNA during genetic recombination and DNA repair. Endonuclease that resolves HJ intermediates. Cleaves cruciform DNA by making single-stranded nicks across the HJ at symmetrical positions within the homologous arms, yielding a 5'-phosphate and a 3'-hydroxyl group; requires a central core of homology in the junction. The consensus cleavage sequence is 5'-(A/T)TT(C/G)-3'. Cleavage occurs on the 3'-side of the TT dinucleotide at the point of strand exchange. HJ branch migration catalyzed by RuvA-RuvB allows RuvC to scan DNA until it finds its consensus sequence, where it cleaves and resolves the cruciform DNA.</text>
</comment>
<dbReference type="AlphaFoldDB" id="A0A7V2ATY8"/>
<evidence type="ECO:0000256" key="2">
    <source>
        <dbReference type="ARBA" id="ARBA00022490"/>
    </source>
</evidence>
<evidence type="ECO:0000256" key="7">
    <source>
        <dbReference type="ARBA" id="ARBA00022801"/>
    </source>
</evidence>
<comment type="catalytic activity">
    <reaction evidence="12 13">
        <text>Endonucleolytic cleavage at a junction such as a reciprocal single-stranded crossover between two homologous DNA duplexes (Holliday junction).</text>
        <dbReference type="EC" id="3.1.21.10"/>
    </reaction>
</comment>
<comment type="subcellular location">
    <subcellularLocation>
        <location evidence="13">Cytoplasm</location>
    </subcellularLocation>
</comment>
<dbReference type="GO" id="GO:0005737">
    <property type="term" value="C:cytoplasm"/>
    <property type="evidence" value="ECO:0007669"/>
    <property type="project" value="UniProtKB-SubCell"/>
</dbReference>
<evidence type="ECO:0000256" key="14">
    <source>
        <dbReference type="NCBIfam" id="TIGR00228"/>
    </source>
</evidence>
<dbReference type="GO" id="GO:0006310">
    <property type="term" value="P:DNA recombination"/>
    <property type="evidence" value="ECO:0007669"/>
    <property type="project" value="UniProtKB-UniRule"/>
</dbReference>
<dbReference type="PRINTS" id="PR00696">
    <property type="entry name" value="RSOLVASERUVC"/>
</dbReference>
<gene>
    <name evidence="13 15" type="primary">ruvC</name>
    <name evidence="15" type="ORF">ENO08_01910</name>
</gene>
<comment type="subunit">
    <text evidence="13">Homodimer which binds Holliday junction (HJ) DNA. The HJ becomes 2-fold symmetrical on binding to RuvC with unstacked arms; it has a different conformation from HJ DNA in complex with RuvA. In the full resolvosome a probable DNA-RuvA(4)-RuvB(12)-RuvC(2) complex forms which resolves the HJ.</text>
</comment>
<evidence type="ECO:0000256" key="10">
    <source>
        <dbReference type="ARBA" id="ARBA00023172"/>
    </source>
</evidence>
<reference evidence="15" key="1">
    <citation type="journal article" date="2020" name="mSystems">
        <title>Genome- and Community-Level Interaction Insights into Carbon Utilization and Element Cycling Functions of Hydrothermarchaeota in Hydrothermal Sediment.</title>
        <authorList>
            <person name="Zhou Z."/>
            <person name="Liu Y."/>
            <person name="Xu W."/>
            <person name="Pan J."/>
            <person name="Luo Z.H."/>
            <person name="Li M."/>
        </authorList>
    </citation>
    <scope>NUCLEOTIDE SEQUENCE [LARGE SCALE GENOMIC DNA]</scope>
    <source>
        <strain evidence="15">SpSt-1233</strain>
    </source>
</reference>
<sequence length="164" mass="17872">MSLIVGIDPGSRITGYGVVERRGSLISYVDSGIIRCGPRDDRPERLRTIKAALDEVLERHHPDSLAVEEIFVSKNPRSTLTLGEVRGVVILAAAEAGIPVFEYSPREVKSSVVGKGAAHKGQVAAMIGRLLEFERKPATEDETDALAVAFCHCLRESGMMRESR</sequence>
<dbReference type="PROSITE" id="PS01321">
    <property type="entry name" value="RUVC"/>
    <property type="match status" value="1"/>
</dbReference>
<keyword evidence="3 13" id="KW-0540">Nuclease</keyword>
<dbReference type="HAMAP" id="MF_00034">
    <property type="entry name" value="RuvC"/>
    <property type="match status" value="1"/>
</dbReference>
<evidence type="ECO:0000256" key="13">
    <source>
        <dbReference type="HAMAP-Rule" id="MF_00034"/>
    </source>
</evidence>
<evidence type="ECO:0000256" key="12">
    <source>
        <dbReference type="ARBA" id="ARBA00029354"/>
    </source>
</evidence>
<evidence type="ECO:0000256" key="5">
    <source>
        <dbReference type="ARBA" id="ARBA00022759"/>
    </source>
</evidence>
<dbReference type="InterPro" id="IPR020563">
    <property type="entry name" value="X-over_junc_endoDNase_Mg_BS"/>
</dbReference>
<evidence type="ECO:0000313" key="15">
    <source>
        <dbReference type="EMBL" id="HER43197.1"/>
    </source>
</evidence>
<dbReference type="PANTHER" id="PTHR30194:SF3">
    <property type="entry name" value="CROSSOVER JUNCTION ENDODEOXYRIBONUCLEASE RUVC"/>
    <property type="match status" value="1"/>
</dbReference>
<keyword evidence="7 13" id="KW-0378">Hydrolase</keyword>
<keyword evidence="10 13" id="KW-0233">DNA recombination</keyword>
<dbReference type="FunFam" id="3.30.420.10:FF:000002">
    <property type="entry name" value="Crossover junction endodeoxyribonuclease RuvC"/>
    <property type="match status" value="1"/>
</dbReference>
<feature type="binding site" evidence="13">
    <location>
        <position position="141"/>
    </location>
    <ligand>
        <name>Mg(2+)</name>
        <dbReference type="ChEBI" id="CHEBI:18420"/>
        <label>1</label>
    </ligand>
</feature>
<feature type="binding site" evidence="13">
    <location>
        <position position="68"/>
    </location>
    <ligand>
        <name>Mg(2+)</name>
        <dbReference type="ChEBI" id="CHEBI:18420"/>
        <label>2</label>
    </ligand>
</feature>
<dbReference type="InterPro" id="IPR002176">
    <property type="entry name" value="X-over_junc_endoDNase_RuvC"/>
</dbReference>
<dbReference type="EC" id="3.1.21.10" evidence="13 14"/>
<feature type="active site" evidence="13">
    <location>
        <position position="8"/>
    </location>
</feature>
<comment type="similarity">
    <text evidence="1 13">Belongs to the RuvC family.</text>
</comment>
<evidence type="ECO:0000256" key="4">
    <source>
        <dbReference type="ARBA" id="ARBA00022723"/>
    </source>
</evidence>
<dbReference type="Gene3D" id="3.30.420.10">
    <property type="entry name" value="Ribonuclease H-like superfamily/Ribonuclease H"/>
    <property type="match status" value="1"/>
</dbReference>
<protein>
    <recommendedName>
        <fullName evidence="13 14">Crossover junction endodeoxyribonuclease RuvC</fullName>
        <ecNumber evidence="13 14">3.1.21.10</ecNumber>
    </recommendedName>
    <alternativeName>
        <fullName evidence="13">Holliday junction nuclease RuvC</fullName>
    </alternativeName>
    <alternativeName>
        <fullName evidence="13">Holliday junction resolvase RuvC</fullName>
    </alternativeName>
</protein>
<evidence type="ECO:0000256" key="6">
    <source>
        <dbReference type="ARBA" id="ARBA00022763"/>
    </source>
</evidence>
<dbReference type="Proteomes" id="UP000886069">
    <property type="component" value="Unassembled WGS sequence"/>
</dbReference>
<evidence type="ECO:0000256" key="3">
    <source>
        <dbReference type="ARBA" id="ARBA00022722"/>
    </source>
</evidence>
<feature type="binding site" evidence="13">
    <location>
        <position position="8"/>
    </location>
    <ligand>
        <name>Mg(2+)</name>
        <dbReference type="ChEBI" id="CHEBI:18420"/>
        <label>1</label>
    </ligand>
</feature>
<dbReference type="GO" id="GO:0003677">
    <property type="term" value="F:DNA binding"/>
    <property type="evidence" value="ECO:0007669"/>
    <property type="project" value="UniProtKB-KW"/>
</dbReference>
<feature type="active site" evidence="13">
    <location>
        <position position="141"/>
    </location>
</feature>
<dbReference type="InterPro" id="IPR036397">
    <property type="entry name" value="RNaseH_sf"/>
</dbReference>
<dbReference type="EMBL" id="DSEC01000135">
    <property type="protein sequence ID" value="HER43197.1"/>
    <property type="molecule type" value="Genomic_DNA"/>
</dbReference>
<dbReference type="PANTHER" id="PTHR30194">
    <property type="entry name" value="CROSSOVER JUNCTION ENDODEOXYRIBONUCLEASE RUVC"/>
    <property type="match status" value="1"/>
</dbReference>
<keyword evidence="6 13" id="KW-0227">DNA damage</keyword>
<keyword evidence="9 13" id="KW-0238">DNA-binding</keyword>
<evidence type="ECO:0000256" key="8">
    <source>
        <dbReference type="ARBA" id="ARBA00022842"/>
    </source>
</evidence>
<comment type="cofactor">
    <cofactor evidence="13">
        <name>Mg(2+)</name>
        <dbReference type="ChEBI" id="CHEBI:18420"/>
    </cofactor>
    <text evidence="13">Binds 2 Mg(2+) ion per subunit.</text>
</comment>
<dbReference type="CDD" id="cd16962">
    <property type="entry name" value="RuvC"/>
    <property type="match status" value="1"/>
</dbReference>
<dbReference type="NCBIfam" id="TIGR00228">
    <property type="entry name" value="ruvC"/>
    <property type="match status" value="1"/>
</dbReference>
<keyword evidence="5 13" id="KW-0255">Endonuclease</keyword>
<dbReference type="SUPFAM" id="SSF53098">
    <property type="entry name" value="Ribonuclease H-like"/>
    <property type="match status" value="1"/>
</dbReference>
<proteinExistence type="inferred from homology"/>
<evidence type="ECO:0000256" key="1">
    <source>
        <dbReference type="ARBA" id="ARBA00009518"/>
    </source>
</evidence>
<dbReference type="InterPro" id="IPR012337">
    <property type="entry name" value="RNaseH-like_sf"/>
</dbReference>
<comment type="caution">
    <text evidence="15">The sequence shown here is derived from an EMBL/GenBank/DDBJ whole genome shotgun (WGS) entry which is preliminary data.</text>
</comment>
<dbReference type="GO" id="GO:0000287">
    <property type="term" value="F:magnesium ion binding"/>
    <property type="evidence" value="ECO:0007669"/>
    <property type="project" value="UniProtKB-UniRule"/>
</dbReference>
<feature type="active site" evidence="13">
    <location>
        <position position="68"/>
    </location>
</feature>
<dbReference type="GO" id="GO:0008821">
    <property type="term" value="F:crossover junction DNA endonuclease activity"/>
    <property type="evidence" value="ECO:0007669"/>
    <property type="project" value="UniProtKB-UniRule"/>
</dbReference>
<evidence type="ECO:0000256" key="9">
    <source>
        <dbReference type="ARBA" id="ARBA00023125"/>
    </source>
</evidence>